<accession>D6SS80</accession>
<evidence type="ECO:0000256" key="5">
    <source>
        <dbReference type="ARBA" id="ARBA00023239"/>
    </source>
</evidence>
<feature type="site" description="Important for catalytic activity" evidence="7">
    <location>
        <position position="217"/>
    </location>
</feature>
<keyword evidence="1 7" id="KW-1003">Cell membrane</keyword>
<dbReference type="PANTHER" id="PTHR30518">
    <property type="entry name" value="ENDOLYTIC MUREIN TRANSGLYCOSYLASE"/>
    <property type="match status" value="1"/>
</dbReference>
<evidence type="ECO:0000256" key="6">
    <source>
        <dbReference type="ARBA" id="ARBA00023316"/>
    </source>
</evidence>
<name>D6SS80_9BACT</name>
<evidence type="ECO:0000256" key="3">
    <source>
        <dbReference type="ARBA" id="ARBA00022989"/>
    </source>
</evidence>
<dbReference type="OrthoDB" id="9814591at2"/>
<dbReference type="EC" id="4.2.2.29" evidence="7"/>
<keyword evidence="3 7" id="KW-1133">Transmembrane helix</keyword>
<dbReference type="CDD" id="cd08010">
    <property type="entry name" value="MltG_like"/>
    <property type="match status" value="1"/>
</dbReference>
<keyword evidence="6 7" id="KW-0961">Cell wall biogenesis/degradation</keyword>
<dbReference type="GO" id="GO:0009252">
    <property type="term" value="P:peptidoglycan biosynthetic process"/>
    <property type="evidence" value="ECO:0007669"/>
    <property type="project" value="UniProtKB-UniRule"/>
</dbReference>
<evidence type="ECO:0000313" key="8">
    <source>
        <dbReference type="EMBL" id="EFI33546.1"/>
    </source>
</evidence>
<dbReference type="RefSeq" id="WP_008870896.1">
    <property type="nucleotide sequence ID" value="NZ_ACJN02000003.1"/>
</dbReference>
<dbReference type="InterPro" id="IPR003770">
    <property type="entry name" value="MLTG-like"/>
</dbReference>
<dbReference type="Gene3D" id="3.30.160.60">
    <property type="entry name" value="Classic Zinc Finger"/>
    <property type="match status" value="1"/>
</dbReference>
<keyword evidence="2 7" id="KW-0812">Transmembrane</keyword>
<comment type="function">
    <text evidence="7">Functions as a peptidoglycan terminase that cleaves nascent peptidoglycan strands endolytically to terminate their elongation.</text>
</comment>
<dbReference type="PANTHER" id="PTHR30518:SF2">
    <property type="entry name" value="ENDOLYTIC MUREIN TRANSGLYCOSYLASE"/>
    <property type="match status" value="1"/>
</dbReference>
<proteinExistence type="inferred from homology"/>
<gene>
    <name evidence="7" type="primary">mltG</name>
    <name evidence="8" type="ORF">Dthio_PD0880</name>
</gene>
<dbReference type="NCBIfam" id="TIGR00247">
    <property type="entry name" value="endolytic transglycosylase MltG"/>
    <property type="match status" value="1"/>
</dbReference>
<dbReference type="GO" id="GO:0005886">
    <property type="term" value="C:plasma membrane"/>
    <property type="evidence" value="ECO:0007669"/>
    <property type="project" value="UniProtKB-UniRule"/>
</dbReference>
<dbReference type="Proteomes" id="UP000005496">
    <property type="component" value="Unassembled WGS sequence"/>
</dbReference>
<comment type="catalytic activity">
    <reaction evidence="7">
        <text>a peptidoglycan chain = a peptidoglycan chain with N-acetyl-1,6-anhydromuramyl-[peptide] at the reducing end + a peptidoglycan chain with N-acetylglucosamine at the non-reducing end.</text>
        <dbReference type="EC" id="4.2.2.29"/>
    </reaction>
</comment>
<comment type="caution">
    <text evidence="8">The sequence shown here is derived from an EMBL/GenBank/DDBJ whole genome shotgun (WGS) entry which is preliminary data.</text>
</comment>
<dbReference type="AlphaFoldDB" id="D6SS80"/>
<keyword evidence="4 7" id="KW-0472">Membrane</keyword>
<evidence type="ECO:0000256" key="2">
    <source>
        <dbReference type="ARBA" id="ARBA00022692"/>
    </source>
</evidence>
<dbReference type="HAMAP" id="MF_02065">
    <property type="entry name" value="MltG"/>
    <property type="match status" value="1"/>
</dbReference>
<evidence type="ECO:0000313" key="9">
    <source>
        <dbReference type="Proteomes" id="UP000005496"/>
    </source>
</evidence>
<evidence type="ECO:0000256" key="1">
    <source>
        <dbReference type="ARBA" id="ARBA00022475"/>
    </source>
</evidence>
<evidence type="ECO:0000256" key="4">
    <source>
        <dbReference type="ARBA" id="ARBA00023136"/>
    </source>
</evidence>
<dbReference type="Gene3D" id="3.30.1490.480">
    <property type="entry name" value="Endolytic murein transglycosylase"/>
    <property type="match status" value="1"/>
</dbReference>
<comment type="similarity">
    <text evidence="7">Belongs to the transglycosylase MltG family.</text>
</comment>
<evidence type="ECO:0000256" key="7">
    <source>
        <dbReference type="HAMAP-Rule" id="MF_02065"/>
    </source>
</evidence>
<keyword evidence="9" id="KW-1185">Reference proteome</keyword>
<sequence length="335" mass="38816">MNAKRVLLYLFLLLVLGTGLSAWYFHHLVHSPQSPESSKEIVRISPGQSFKSIAYHLESMGLIDNATVMYYWGWLQGKATKVQAGHFQVDAQWSMQEMLEHLSTGREQLLRLQIPEGAAWWDVARILEKRELASFEEFQGVVKDKDFLEEMGIHASSAEGFLYPETYYISPSRDVGAEKLARIMINQFWKSTSDLWGEMSFDEIYDMVNKASLIEKETGIAPERRKISGVFHNRLESNMLLQCDPTIIYGLGEDFEGRLRRRHLDDRDNPYNTYHHRGFPPTPICSPGRASIEAALDPQEHGYYYFVSRNDGTHHFSKTLQEHNRAVYRYQIMVR</sequence>
<dbReference type="eggNOG" id="COG1559">
    <property type="taxonomic scope" value="Bacteria"/>
</dbReference>
<dbReference type="GO" id="GO:0008932">
    <property type="term" value="F:lytic endotransglycosylase activity"/>
    <property type="evidence" value="ECO:0007669"/>
    <property type="project" value="UniProtKB-UniRule"/>
</dbReference>
<organism evidence="8 9">
    <name type="scientific">Desulfonatronospira thiodismutans ASO3-1</name>
    <dbReference type="NCBI Taxonomy" id="555779"/>
    <lineage>
        <taxon>Bacteria</taxon>
        <taxon>Pseudomonadati</taxon>
        <taxon>Thermodesulfobacteriota</taxon>
        <taxon>Desulfovibrionia</taxon>
        <taxon>Desulfovibrionales</taxon>
        <taxon>Desulfonatronovibrionaceae</taxon>
        <taxon>Desulfonatronospira</taxon>
    </lineage>
</organism>
<protein>
    <recommendedName>
        <fullName evidence="7">Endolytic murein transglycosylase</fullName>
        <ecNumber evidence="7">4.2.2.29</ecNumber>
    </recommendedName>
    <alternativeName>
        <fullName evidence="7">Peptidoglycan lytic transglycosylase</fullName>
    </alternativeName>
    <alternativeName>
        <fullName evidence="7">Peptidoglycan polymerization terminase</fullName>
    </alternativeName>
</protein>
<dbReference type="EMBL" id="ACJN02000003">
    <property type="protein sequence ID" value="EFI33546.1"/>
    <property type="molecule type" value="Genomic_DNA"/>
</dbReference>
<keyword evidence="5 7" id="KW-0456">Lyase</keyword>
<dbReference type="Pfam" id="PF02618">
    <property type="entry name" value="YceG"/>
    <property type="match status" value="1"/>
</dbReference>
<reference evidence="8" key="1">
    <citation type="submission" date="2010-05" db="EMBL/GenBank/DDBJ databases">
        <title>The draft genome of Desulfonatronospira thiodismutans ASO3-1.</title>
        <authorList>
            <consortium name="US DOE Joint Genome Institute (JGI-PGF)"/>
            <person name="Lucas S."/>
            <person name="Copeland A."/>
            <person name="Lapidus A."/>
            <person name="Cheng J.-F."/>
            <person name="Bruce D."/>
            <person name="Goodwin L."/>
            <person name="Pitluck S."/>
            <person name="Chertkov O."/>
            <person name="Brettin T."/>
            <person name="Detter J.C."/>
            <person name="Han C."/>
            <person name="Land M.L."/>
            <person name="Hauser L."/>
            <person name="Kyrpides N."/>
            <person name="Mikhailova N."/>
            <person name="Muyzer G."/>
            <person name="Woyke T."/>
        </authorList>
    </citation>
    <scope>NUCLEOTIDE SEQUENCE [LARGE SCALE GENOMIC DNA]</scope>
    <source>
        <strain evidence="8">ASO3-1</strain>
    </source>
</reference>
<dbReference type="GO" id="GO:0071555">
    <property type="term" value="P:cell wall organization"/>
    <property type="evidence" value="ECO:0007669"/>
    <property type="project" value="UniProtKB-KW"/>
</dbReference>